<evidence type="ECO:0000313" key="6">
    <source>
        <dbReference type="Proteomes" id="UP001144323"/>
    </source>
</evidence>
<dbReference type="GO" id="GO:0003700">
    <property type="term" value="F:DNA-binding transcription factor activity"/>
    <property type="evidence" value="ECO:0007669"/>
    <property type="project" value="InterPro"/>
</dbReference>
<dbReference type="Gene3D" id="1.10.10.60">
    <property type="entry name" value="Homeodomain-like"/>
    <property type="match status" value="1"/>
</dbReference>
<dbReference type="InterPro" id="IPR018060">
    <property type="entry name" value="HTH_AraC"/>
</dbReference>
<evidence type="ECO:0000259" key="4">
    <source>
        <dbReference type="PROSITE" id="PS01124"/>
    </source>
</evidence>
<reference evidence="5" key="1">
    <citation type="journal article" date="2023" name="Int. J. Syst. Evol. Microbiol.">
        <title>Methylocystis iwaonis sp. nov., a type II methane-oxidizing bacterium from surface soil of a rice paddy field in Japan, and emended description of the genus Methylocystis (ex Whittenbury et al. 1970) Bowman et al. 1993.</title>
        <authorList>
            <person name="Kaise H."/>
            <person name="Sawadogo J.B."/>
            <person name="Alam M.S."/>
            <person name="Ueno C."/>
            <person name="Dianou D."/>
            <person name="Shinjo R."/>
            <person name="Asakawa S."/>
        </authorList>
    </citation>
    <scope>NUCLEOTIDE SEQUENCE</scope>
    <source>
        <strain evidence="5">LMG27198</strain>
    </source>
</reference>
<proteinExistence type="predicted"/>
<keyword evidence="1" id="KW-0805">Transcription regulation</keyword>
<dbReference type="RefSeq" id="WP_281804273.1">
    <property type="nucleotide sequence ID" value="NZ_BSEC01000001.1"/>
</dbReference>
<dbReference type="InterPro" id="IPR020449">
    <property type="entry name" value="Tscrpt_reg_AraC-type_HTH"/>
</dbReference>
<dbReference type="Pfam" id="PF12833">
    <property type="entry name" value="HTH_18"/>
    <property type="match status" value="1"/>
</dbReference>
<dbReference type="AlphaFoldDB" id="A0A9W6GWQ2"/>
<protein>
    <submittedName>
        <fullName evidence="5">AraC family transcriptional regulator</fullName>
    </submittedName>
</protein>
<evidence type="ECO:0000256" key="1">
    <source>
        <dbReference type="ARBA" id="ARBA00023015"/>
    </source>
</evidence>
<keyword evidence="6" id="KW-1185">Reference proteome</keyword>
<dbReference type="PANTHER" id="PTHR46796:SF6">
    <property type="entry name" value="ARAC SUBFAMILY"/>
    <property type="match status" value="1"/>
</dbReference>
<name>A0A9W6GWQ2_9HYPH</name>
<evidence type="ECO:0000313" key="5">
    <source>
        <dbReference type="EMBL" id="GLI94264.1"/>
    </source>
</evidence>
<dbReference type="Proteomes" id="UP001144323">
    <property type="component" value="Unassembled WGS sequence"/>
</dbReference>
<dbReference type="PRINTS" id="PR00032">
    <property type="entry name" value="HTHARAC"/>
</dbReference>
<keyword evidence="2" id="KW-0238">DNA-binding</keyword>
<keyword evidence="3" id="KW-0804">Transcription</keyword>
<dbReference type="InterPro" id="IPR009057">
    <property type="entry name" value="Homeodomain-like_sf"/>
</dbReference>
<gene>
    <name evidence="5" type="ORF">LMG27198_32560</name>
</gene>
<dbReference type="PROSITE" id="PS01124">
    <property type="entry name" value="HTH_ARAC_FAMILY_2"/>
    <property type="match status" value="1"/>
</dbReference>
<accession>A0A9W6GWQ2</accession>
<dbReference type="EMBL" id="BSEC01000001">
    <property type="protein sequence ID" value="GLI94264.1"/>
    <property type="molecule type" value="Genomic_DNA"/>
</dbReference>
<comment type="caution">
    <text evidence="5">The sequence shown here is derived from an EMBL/GenBank/DDBJ whole genome shotgun (WGS) entry which is preliminary data.</text>
</comment>
<dbReference type="InterPro" id="IPR050204">
    <property type="entry name" value="AraC_XylS_family_regulators"/>
</dbReference>
<evidence type="ECO:0000256" key="3">
    <source>
        <dbReference type="ARBA" id="ARBA00023163"/>
    </source>
</evidence>
<evidence type="ECO:0000256" key="2">
    <source>
        <dbReference type="ARBA" id="ARBA00023125"/>
    </source>
</evidence>
<dbReference type="GO" id="GO:0043565">
    <property type="term" value="F:sequence-specific DNA binding"/>
    <property type="evidence" value="ECO:0007669"/>
    <property type="project" value="InterPro"/>
</dbReference>
<sequence>MMSSPFAMQRLSTADVPYRERMEFLHDFIGRHVGGQRFRLLDRNEERIDIAMMPLPGNLRVGQVGFPPIEGMRTRDLLGDGREHYMLTYHHADFEVSIEGKGMIKVPAGGMTMTSEAVHSEYRYASGARADVLMLDPRKLAALVPYVELEALYVLPPTAEGIPILKAYADTLRSNATVSVRGGELASRHIYDLAALVLEGSVHGGIERNERSIAAARLKLIKKDILERLADPELQVDAVAQRQGVTPRYVQRLFEMEETTFTEFVRNRRLEQAFRLLREGSGRWGTIANIASEVGFIDLSTFNRAFRKRFNATPSDVRAASLTK</sequence>
<organism evidence="5 6">
    <name type="scientific">Methylocystis echinoides</name>
    <dbReference type="NCBI Taxonomy" id="29468"/>
    <lineage>
        <taxon>Bacteria</taxon>
        <taxon>Pseudomonadati</taxon>
        <taxon>Pseudomonadota</taxon>
        <taxon>Alphaproteobacteria</taxon>
        <taxon>Hyphomicrobiales</taxon>
        <taxon>Methylocystaceae</taxon>
        <taxon>Methylocystis</taxon>
    </lineage>
</organism>
<dbReference type="SMART" id="SM00342">
    <property type="entry name" value="HTH_ARAC"/>
    <property type="match status" value="1"/>
</dbReference>
<dbReference type="PANTHER" id="PTHR46796">
    <property type="entry name" value="HTH-TYPE TRANSCRIPTIONAL ACTIVATOR RHAS-RELATED"/>
    <property type="match status" value="1"/>
</dbReference>
<dbReference type="SUPFAM" id="SSF46689">
    <property type="entry name" value="Homeodomain-like"/>
    <property type="match status" value="1"/>
</dbReference>
<feature type="domain" description="HTH araC/xylS-type" evidence="4">
    <location>
        <begin position="219"/>
        <end position="320"/>
    </location>
</feature>